<evidence type="ECO:0000313" key="4">
    <source>
        <dbReference type="Proteomes" id="UP000887540"/>
    </source>
</evidence>
<feature type="compositionally biased region" description="Basic and acidic residues" evidence="2">
    <location>
        <begin position="534"/>
        <end position="543"/>
    </location>
</feature>
<dbReference type="WBParaSite" id="ACRNAN_scaffold340.g26927.t1">
    <property type="protein sequence ID" value="ACRNAN_scaffold340.g26927.t1"/>
    <property type="gene ID" value="ACRNAN_scaffold340.g26927"/>
</dbReference>
<feature type="compositionally biased region" description="Basic and acidic residues" evidence="2">
    <location>
        <begin position="366"/>
        <end position="400"/>
    </location>
</feature>
<feature type="region of interest" description="Disordered" evidence="2">
    <location>
        <begin position="1"/>
        <end position="20"/>
    </location>
</feature>
<feature type="compositionally biased region" description="Low complexity" evidence="2">
    <location>
        <begin position="550"/>
        <end position="560"/>
    </location>
</feature>
<proteinExistence type="inferred from homology"/>
<sequence length="560" mass="62895">MSLKLSEILPKPSNASDEWSNAVTRDPWFKGHETSLNYAGSKAIITKEPPPYGQRKGFIPRTPEDFGDGGAFPEVHMAQFPLGMGVEAGKEVHMAQFPLGMGVEAGKGGQSKTVALQFDETGKLRFDAIAKQGQHKDKIVYSRLGDMKSKIIDEDDESFHKPDDEEIFKATEETREALEKITTAKVAAALPVQHAQKPAAPQFIRYTSSQQAQNSAPNQRIIRMVEQQKDPMEPPMFKINQKIPRPPPSPPAPVMHSPTRKVTAKEQADWKIPPCISNWKNPKGFTVPLDKRLAADGRGLQQVHINENFAKMAEALSIAERTAREAVEARSQMERRRAQIKKQEQEQRMREMALNARQARTTATKKTKEESNEEVKERDAIRRDRMEEHRKERNIARSRPDKLERLKKDKERDISEKIALGLPDSRARTGETQFDSRLFNQSKGLDSGGIDDETYAVYDKAWRPQDAVQKHIYRPTKDTSDIYGDDLDRIISTNRFVADKGFSGTEGGGSARSGPVQFEKDEEDIFGLGQLLESGKESKKRQAESGGAGESSSSSKRSRR</sequence>
<evidence type="ECO:0000313" key="5">
    <source>
        <dbReference type="WBParaSite" id="ACRNAN_scaffold340.g26927.t1"/>
    </source>
</evidence>
<comment type="similarity">
    <text evidence="1">Belongs to the SNW family.</text>
</comment>
<dbReference type="AlphaFoldDB" id="A0A914DR83"/>
<evidence type="ECO:0000259" key="3">
    <source>
        <dbReference type="Pfam" id="PF02731"/>
    </source>
</evidence>
<dbReference type="Proteomes" id="UP000887540">
    <property type="component" value="Unplaced"/>
</dbReference>
<dbReference type="PANTHER" id="PTHR12096">
    <property type="entry name" value="NUCLEAR PROTEIN SKIP-RELATED"/>
    <property type="match status" value="1"/>
</dbReference>
<feature type="region of interest" description="Disordered" evidence="2">
    <location>
        <begin position="355"/>
        <end position="400"/>
    </location>
</feature>
<organism evidence="4 5">
    <name type="scientific">Acrobeloides nanus</name>
    <dbReference type="NCBI Taxonomy" id="290746"/>
    <lineage>
        <taxon>Eukaryota</taxon>
        <taxon>Metazoa</taxon>
        <taxon>Ecdysozoa</taxon>
        <taxon>Nematoda</taxon>
        <taxon>Chromadorea</taxon>
        <taxon>Rhabditida</taxon>
        <taxon>Tylenchina</taxon>
        <taxon>Cephalobomorpha</taxon>
        <taxon>Cephaloboidea</taxon>
        <taxon>Cephalobidae</taxon>
        <taxon>Acrobeloides</taxon>
    </lineage>
</organism>
<feature type="domain" description="SKI-interacting protein SKIP SNW" evidence="3">
    <location>
        <begin position="202"/>
        <end position="360"/>
    </location>
</feature>
<dbReference type="GO" id="GO:0000398">
    <property type="term" value="P:mRNA splicing, via spliceosome"/>
    <property type="evidence" value="ECO:0007669"/>
    <property type="project" value="InterPro"/>
</dbReference>
<reference evidence="5" key="1">
    <citation type="submission" date="2022-11" db="UniProtKB">
        <authorList>
            <consortium name="WormBaseParasite"/>
        </authorList>
    </citation>
    <scope>IDENTIFICATION</scope>
</reference>
<dbReference type="GO" id="GO:0005681">
    <property type="term" value="C:spliceosomal complex"/>
    <property type="evidence" value="ECO:0007669"/>
    <property type="project" value="InterPro"/>
</dbReference>
<evidence type="ECO:0000256" key="1">
    <source>
        <dbReference type="ARBA" id="ARBA00010197"/>
    </source>
</evidence>
<dbReference type="InterPro" id="IPR017862">
    <property type="entry name" value="SKI-int_prot_SKIP"/>
</dbReference>
<dbReference type="InterPro" id="IPR004015">
    <property type="entry name" value="SKI-int_prot_SKIP_SNW-dom"/>
</dbReference>
<dbReference type="Pfam" id="PF02731">
    <property type="entry name" value="SKIP_SNW"/>
    <property type="match status" value="1"/>
</dbReference>
<feature type="region of interest" description="Disordered" evidence="2">
    <location>
        <begin position="499"/>
        <end position="560"/>
    </location>
</feature>
<evidence type="ECO:0000256" key="2">
    <source>
        <dbReference type="SAM" id="MobiDB-lite"/>
    </source>
</evidence>
<protein>
    <submittedName>
        <fullName evidence="5">SKI-interacting protein SKIP SNW domain-containing protein</fullName>
    </submittedName>
</protein>
<name>A0A914DR83_9BILA</name>
<keyword evidence="4" id="KW-1185">Reference proteome</keyword>
<accession>A0A914DR83</accession>